<dbReference type="STRING" id="1458307.OSB_22520"/>
<dbReference type="OrthoDB" id="7907064at2"/>
<dbReference type="RefSeq" id="WP_049835064.1">
    <property type="nucleotide sequence ID" value="NZ_CP012160.1"/>
</dbReference>
<dbReference type="Proteomes" id="UP000067444">
    <property type="component" value="Chromosome"/>
</dbReference>
<evidence type="ECO:0000313" key="2">
    <source>
        <dbReference type="Proteomes" id="UP000067444"/>
    </source>
</evidence>
<protein>
    <submittedName>
        <fullName evidence="1">Uncharacterized protein</fullName>
    </submittedName>
</protein>
<accession>A0A0K0Y749</accession>
<organism evidence="1 2">
    <name type="scientific">Octadecabacter temperatus</name>
    <dbReference type="NCBI Taxonomy" id="1458307"/>
    <lineage>
        <taxon>Bacteria</taxon>
        <taxon>Pseudomonadati</taxon>
        <taxon>Pseudomonadota</taxon>
        <taxon>Alphaproteobacteria</taxon>
        <taxon>Rhodobacterales</taxon>
        <taxon>Roseobacteraceae</taxon>
        <taxon>Octadecabacter</taxon>
    </lineage>
</organism>
<dbReference type="EMBL" id="CP012160">
    <property type="protein sequence ID" value="AKS46789.1"/>
    <property type="molecule type" value="Genomic_DNA"/>
</dbReference>
<name>A0A0K0Y749_9RHOB</name>
<evidence type="ECO:0000313" key="1">
    <source>
        <dbReference type="EMBL" id="AKS46789.1"/>
    </source>
</evidence>
<proteinExistence type="predicted"/>
<dbReference type="AlphaFoldDB" id="A0A0K0Y749"/>
<sequence>MIFAIKSIARFLRLFRKEEDGSESVEFALIFLPFILIPVSGFELGLLMTRHVMVERGLTMAVREVSLNTGIPFTDTQVKTMICNSAGIIPNCMTNLRLEMRNIDLRYTGTAATNEIPRTASCTDLESPDQAPRNYTNGQANELMIVRACGLFSPMLPEFGLGYFLSRIRGDGYYPLVASTAFVMEPV</sequence>
<gene>
    <name evidence="1" type="ORF">OSB_22520</name>
</gene>
<dbReference type="KEGG" id="otm:OSB_22520"/>
<keyword evidence="2" id="KW-1185">Reference proteome</keyword>
<reference evidence="1 2" key="1">
    <citation type="journal article" date="2015" name="Genome Announc.">
        <title>Closed Genome Sequence of Octadecabacter temperatus SB1, the First Mesophilic Species of the Genus Octadecabacter.</title>
        <authorList>
            <person name="Voget S."/>
            <person name="Billerbeck S."/>
            <person name="Simon M."/>
            <person name="Daniel R."/>
        </authorList>
    </citation>
    <scope>NUCLEOTIDE SEQUENCE [LARGE SCALE GENOMIC DNA]</scope>
    <source>
        <strain evidence="1 2">SB1</strain>
    </source>
</reference>